<reference evidence="1 2" key="1">
    <citation type="submission" date="2014-06" db="EMBL/GenBank/DDBJ databases">
        <title>Evolutionary Origins and Diversification of the Mycorrhizal Mutualists.</title>
        <authorList>
            <consortium name="DOE Joint Genome Institute"/>
            <consortium name="Mycorrhizal Genomics Consortium"/>
            <person name="Kohler A."/>
            <person name="Kuo A."/>
            <person name="Nagy L.G."/>
            <person name="Floudas D."/>
            <person name="Copeland A."/>
            <person name="Barry K.W."/>
            <person name="Cichocki N."/>
            <person name="Veneault-Fourrey C."/>
            <person name="LaButti K."/>
            <person name="Lindquist E.A."/>
            <person name="Lipzen A."/>
            <person name="Lundell T."/>
            <person name="Morin E."/>
            <person name="Murat C."/>
            <person name="Riley R."/>
            <person name="Ohm R."/>
            <person name="Sun H."/>
            <person name="Tunlid A."/>
            <person name="Henrissat B."/>
            <person name="Grigoriev I.V."/>
            <person name="Hibbett D.S."/>
            <person name="Martin F."/>
        </authorList>
    </citation>
    <scope>NUCLEOTIDE SEQUENCE [LARGE SCALE GENOMIC DNA]</scope>
    <source>
        <strain evidence="1 2">FD-325 SS-3</strain>
    </source>
</reference>
<evidence type="ECO:0000313" key="1">
    <source>
        <dbReference type="EMBL" id="KII85290.1"/>
    </source>
</evidence>
<dbReference type="OrthoDB" id="2795673at2759"/>
<accession>A0A0C9SYW4</accession>
<name>A0A0C9SYW4_PLICR</name>
<dbReference type="Proteomes" id="UP000053263">
    <property type="component" value="Unassembled WGS sequence"/>
</dbReference>
<dbReference type="AlphaFoldDB" id="A0A0C9SYW4"/>
<sequence length="264" mass="30030">MSTLSSGPSSDIDHDSYLSDHCLWSSLPGELIVEIIETGACISPRLAITLCSVSSWTRDLAIEGLRTIVLNTEDELSHFPSLVQLHRHLATELARDIDSGRPPRAPRFVTENIWWGKEIASFDMRSALRLREPCTHIAIPFAGLEWKDMPTIPAAIKQFVLVFYDHELSQDVVAKWFATIRARDGRIYFATAELDTVQARWEEEVRGGASIWRRAVRETHRWQENPEHMHMIREAWQQGWAGLSEGQLKSRFREAVDGVLASSL</sequence>
<proteinExistence type="predicted"/>
<protein>
    <submittedName>
        <fullName evidence="1">Uncharacterized protein</fullName>
    </submittedName>
</protein>
<gene>
    <name evidence="1" type="ORF">PLICRDRAFT_338451</name>
</gene>
<keyword evidence="2" id="KW-1185">Reference proteome</keyword>
<dbReference type="HOGENOM" id="CLU_1054195_0_0_1"/>
<evidence type="ECO:0000313" key="2">
    <source>
        <dbReference type="Proteomes" id="UP000053263"/>
    </source>
</evidence>
<dbReference type="EMBL" id="KN832568">
    <property type="protein sequence ID" value="KII85290.1"/>
    <property type="molecule type" value="Genomic_DNA"/>
</dbReference>
<organism evidence="1 2">
    <name type="scientific">Plicaturopsis crispa FD-325 SS-3</name>
    <dbReference type="NCBI Taxonomy" id="944288"/>
    <lineage>
        <taxon>Eukaryota</taxon>
        <taxon>Fungi</taxon>
        <taxon>Dikarya</taxon>
        <taxon>Basidiomycota</taxon>
        <taxon>Agaricomycotina</taxon>
        <taxon>Agaricomycetes</taxon>
        <taxon>Agaricomycetidae</taxon>
        <taxon>Amylocorticiales</taxon>
        <taxon>Amylocorticiaceae</taxon>
        <taxon>Plicatura</taxon>
        <taxon>Plicaturopsis crispa</taxon>
    </lineage>
</organism>